<dbReference type="Proteomes" id="UP000326702">
    <property type="component" value="Chromosome"/>
</dbReference>
<keyword evidence="3" id="KW-1185">Reference proteome</keyword>
<protein>
    <submittedName>
        <fullName evidence="2">Tail tape measure protein gp18</fullName>
    </submittedName>
</protein>
<dbReference type="AlphaFoldDB" id="A0A5P9Q9D5"/>
<feature type="transmembrane region" description="Helical" evidence="1">
    <location>
        <begin position="251"/>
        <end position="269"/>
    </location>
</feature>
<reference evidence="2 3" key="1">
    <citation type="submission" date="2019-10" db="EMBL/GenBank/DDBJ databases">
        <title>Genome sequence of Luteimicrobium xylanilyticum HY-24.</title>
        <authorList>
            <person name="Kim D.Y."/>
            <person name="Park H.-Y."/>
        </authorList>
    </citation>
    <scope>NUCLEOTIDE SEQUENCE [LARGE SCALE GENOMIC DNA]</scope>
    <source>
        <strain evidence="2 3">HY-24</strain>
    </source>
</reference>
<dbReference type="EMBL" id="CP045529">
    <property type="protein sequence ID" value="QFU97886.1"/>
    <property type="molecule type" value="Genomic_DNA"/>
</dbReference>
<name>A0A5P9Q9D5_9MICO</name>
<feature type="transmembrane region" description="Helical" evidence="1">
    <location>
        <begin position="131"/>
        <end position="153"/>
    </location>
</feature>
<evidence type="ECO:0000256" key="1">
    <source>
        <dbReference type="SAM" id="Phobius"/>
    </source>
</evidence>
<keyword evidence="1" id="KW-0472">Membrane</keyword>
<sequence>MGLITVGSVGVNLFPVATRFAADTKAKLKNLNADVRLMVGNAEAFRTEIQRLTSGRTTTVNVDADTAEANAQIDEAAHNRDATINVDADTGAAEAKMAALSSTSRGPGGLLTSVLALGPALIPVAGATAGLAAALTAPLAAATVGGGLFAIFAKDSIDRIKKTTDEIGKVQKKLDTAEAGPKTDANKAKIKEYRAEIDALNASLTGATGAFVEEKSAFSAAVGKFEKQNDKAILGPLTLGMKILEGVLPKLKPLITAMGAGLTAMFTAIGKGLKSDGFGHFISVLASIAGPLFAALGPVIVNIGKGFASLVEAVVPLTGRGLTQGLIRVSQGFANIGQSKGFTSFLGYIKTEGPKVWQLVKQLAGAVVNLVKGLLPLAGPALGAITVFATILKSLDPGVITAITSGILGVVAAMKTWRLVQLALNLAMNANPIGLVITAIGLLVAGLVYAYQHSETFRKIVQAAFRLVKDTAKTVVDWFTKTAFPALKTAFFAVRDAFKTGWQFISDHVFSPMKTGFKAVKDFFADRIQNLKDGWTGLRTALRNGWTWISDHVFSPIKTGVDAVKGAFSKAKSGIGDVWSALRTILKNDWDWISKHIFTPFKTGVSKIKDAFSTAKTGIGKIWDGLKSVAAKPINFVIDTVYNNGIRKWWNTVAKAVHLTDLTLDPAKTVAYANGTEDHRAQIAPAGSMRLWAEPETGGEAYIPLSAAKRRRSTSILSEVASRFGYGLTRFADGGWLDGITDTIGSGWSKLWHGAASLATMPFKDAWKAILGHFGNPLAKLSQIGGGNLGKIVGQLPGQVFDGLKSKLSGFFKAGGGGDPSKAGGLVGNGNRLDLASGPFLGYRKMEQIAQQLMPGVRVTSDLRPGSVSVTGYPSLHAAGRAVDFGAGNGYTLPQIWNTFNKAYGTRSYQLLYSPMGANQIWWDHKRAMPPASIVAQHYNHVHWAMKDGGVLGSVPPTLYDKGGVLPTGTSLVANHTGKPEMVFTDEQLANLAGVHIENLVVRDERAAFQEAESVRRRAIARANLLRKG</sequence>
<evidence type="ECO:0000313" key="3">
    <source>
        <dbReference type="Proteomes" id="UP000326702"/>
    </source>
</evidence>
<feature type="transmembrane region" description="Helical" evidence="1">
    <location>
        <begin position="398"/>
        <end position="420"/>
    </location>
</feature>
<gene>
    <name evidence="2" type="ORF">KDY119_01392</name>
</gene>
<organism evidence="2 3">
    <name type="scientific">Luteimicrobium xylanilyticum</name>
    <dbReference type="NCBI Taxonomy" id="1133546"/>
    <lineage>
        <taxon>Bacteria</taxon>
        <taxon>Bacillati</taxon>
        <taxon>Actinomycetota</taxon>
        <taxon>Actinomycetes</taxon>
        <taxon>Micrococcales</taxon>
        <taxon>Luteimicrobium</taxon>
    </lineage>
</organism>
<feature type="transmembrane region" description="Helical" evidence="1">
    <location>
        <begin position="281"/>
        <end position="301"/>
    </location>
</feature>
<dbReference type="KEGG" id="lxl:KDY119_01392"/>
<evidence type="ECO:0000313" key="2">
    <source>
        <dbReference type="EMBL" id="QFU97886.1"/>
    </source>
</evidence>
<keyword evidence="1" id="KW-1133">Transmembrane helix</keyword>
<proteinExistence type="predicted"/>
<accession>A0A5P9Q9D5</accession>
<keyword evidence="1" id="KW-0812">Transmembrane</keyword>
<feature type="transmembrane region" description="Helical" evidence="1">
    <location>
        <begin position="432"/>
        <end position="451"/>
    </location>
</feature>
<dbReference type="Gene3D" id="1.20.120.20">
    <property type="entry name" value="Apolipoprotein"/>
    <property type="match status" value="1"/>
</dbReference>
<dbReference type="RefSeq" id="WP_036951499.1">
    <property type="nucleotide sequence ID" value="NZ_BAABIH010000034.1"/>
</dbReference>
<dbReference type="OrthoDB" id="177147at2"/>
<feature type="transmembrane region" description="Helical" evidence="1">
    <location>
        <begin position="374"/>
        <end position="392"/>
    </location>
</feature>